<comment type="caution">
    <text evidence="2">The sequence shown here is derived from an EMBL/GenBank/DDBJ whole genome shotgun (WGS) entry which is preliminary data.</text>
</comment>
<dbReference type="PANTHER" id="PTHR36966">
    <property type="entry name" value="REP-ASSOCIATED TYROSINE TRANSPOSASE"/>
    <property type="match status" value="1"/>
</dbReference>
<dbReference type="Pfam" id="PF01797">
    <property type="entry name" value="Y1_Tnp"/>
    <property type="match status" value="1"/>
</dbReference>
<dbReference type="SMART" id="SM01321">
    <property type="entry name" value="Y1_Tnp"/>
    <property type="match status" value="1"/>
</dbReference>
<name>A0ABR9B716_9RHOO</name>
<organism evidence="2 3">
    <name type="scientific">Thauera sedimentorum</name>
    <dbReference type="NCBI Taxonomy" id="2767595"/>
    <lineage>
        <taxon>Bacteria</taxon>
        <taxon>Pseudomonadati</taxon>
        <taxon>Pseudomonadota</taxon>
        <taxon>Betaproteobacteria</taxon>
        <taxon>Rhodocyclales</taxon>
        <taxon>Zoogloeaceae</taxon>
        <taxon>Thauera</taxon>
    </lineage>
</organism>
<dbReference type="Gene3D" id="3.30.70.1290">
    <property type="entry name" value="Transposase IS200-like"/>
    <property type="match status" value="1"/>
</dbReference>
<dbReference type="InterPro" id="IPR002686">
    <property type="entry name" value="Transposase_17"/>
</dbReference>
<dbReference type="EMBL" id="JACYTO010000001">
    <property type="protein sequence ID" value="MBD8502140.1"/>
    <property type="molecule type" value="Genomic_DNA"/>
</dbReference>
<feature type="domain" description="Transposase IS200-like" evidence="1">
    <location>
        <begin position="19"/>
        <end position="134"/>
    </location>
</feature>
<dbReference type="NCBIfam" id="NF047646">
    <property type="entry name" value="REP_Tyr_transpos"/>
    <property type="match status" value="1"/>
</dbReference>
<sequence>MYASSLPHAKRLRHGRVSEPGRVYLVTTVTRRRRPVFADLTLARLAIGELRACDAAGECETLAFVLMPDHLHWLLALRSANLSALVRRFKSSSARRINAAGVPGDCALWQPGFHDHALRREEDMAQIARYIVANPLRAGLAGSVRDYPHWDAVWLQPL</sequence>
<dbReference type="SUPFAM" id="SSF143422">
    <property type="entry name" value="Transposase IS200-like"/>
    <property type="match status" value="1"/>
</dbReference>
<accession>A0ABR9B716</accession>
<evidence type="ECO:0000313" key="2">
    <source>
        <dbReference type="EMBL" id="MBD8502140.1"/>
    </source>
</evidence>
<keyword evidence="3" id="KW-1185">Reference proteome</keyword>
<dbReference type="RefSeq" id="WP_187716936.1">
    <property type="nucleotide sequence ID" value="NZ_JACTAH010000001.1"/>
</dbReference>
<gene>
    <name evidence="2" type="ORF">IFO67_04535</name>
</gene>
<dbReference type="Proteomes" id="UP000603602">
    <property type="component" value="Unassembled WGS sequence"/>
</dbReference>
<dbReference type="InterPro" id="IPR036515">
    <property type="entry name" value="Transposase_17_sf"/>
</dbReference>
<proteinExistence type="predicted"/>
<evidence type="ECO:0000259" key="1">
    <source>
        <dbReference type="SMART" id="SM01321"/>
    </source>
</evidence>
<reference evidence="3" key="1">
    <citation type="submission" date="2023-07" db="EMBL/GenBank/DDBJ databases">
        <title>Thauera sp. CAU 1555 isolated from sand of Yaerae Beach.</title>
        <authorList>
            <person name="Kim W."/>
        </authorList>
    </citation>
    <scope>NUCLEOTIDE SEQUENCE [LARGE SCALE GENOMIC DNA]</scope>
    <source>
        <strain evidence="3">CAU 1555</strain>
    </source>
</reference>
<dbReference type="PANTHER" id="PTHR36966:SF1">
    <property type="entry name" value="REP-ASSOCIATED TYROSINE TRANSPOSASE"/>
    <property type="match status" value="1"/>
</dbReference>
<protein>
    <submittedName>
        <fullName evidence="2">Transposase</fullName>
    </submittedName>
</protein>
<evidence type="ECO:0000313" key="3">
    <source>
        <dbReference type="Proteomes" id="UP000603602"/>
    </source>
</evidence>
<dbReference type="InterPro" id="IPR052715">
    <property type="entry name" value="RAYT_transposase"/>
</dbReference>